<evidence type="ECO:0000313" key="1">
    <source>
        <dbReference type="EMBL" id="MCZ3367405.1"/>
    </source>
</evidence>
<sequence length="135" mass="14914">MYENKLIAFVIALIFSMAAFTGAVSAVNFSPGGDIPTVTTETSMDHPIFGTNNFAAETLVNKTKLSDKGSNEPGDYHYKKQKQGLENLKTISTSGIPPKKPGEIIMYNMPKLLSVMGTFKTKITHKFSKFYKKLK</sequence>
<proteinExistence type="predicted"/>
<dbReference type="Proteomes" id="UP001074446">
    <property type="component" value="Unassembled WGS sequence"/>
</dbReference>
<evidence type="ECO:0000313" key="3">
    <source>
        <dbReference type="Proteomes" id="UP001068021"/>
    </source>
</evidence>
<reference evidence="1" key="1">
    <citation type="submission" date="2022-12" db="EMBL/GenBank/DDBJ databases">
        <title>Reclassification of two methanogenic archaea species isolated from the Kolyma lowland permafrost.</title>
        <authorList>
            <person name="Trubitsyn V.E."/>
            <person name="Rivkina E.M."/>
            <person name="Shcherbakova V.A."/>
        </authorList>
    </citation>
    <scope>NUCLEOTIDE SEQUENCE</scope>
    <source>
        <strain evidence="1">M2</strain>
        <strain evidence="2">MK4</strain>
    </source>
</reference>
<protein>
    <submittedName>
        <fullName evidence="1">Uncharacterized protein</fullName>
    </submittedName>
</protein>
<evidence type="ECO:0000313" key="2">
    <source>
        <dbReference type="EMBL" id="MCZ3373447.1"/>
    </source>
</evidence>
<organism evidence="1 3">
    <name type="scientific">Methanobacterium veterum</name>
    <dbReference type="NCBI Taxonomy" id="408577"/>
    <lineage>
        <taxon>Archaea</taxon>
        <taxon>Methanobacteriati</taxon>
        <taxon>Methanobacteriota</taxon>
        <taxon>Methanomada group</taxon>
        <taxon>Methanobacteria</taxon>
        <taxon>Methanobacteriales</taxon>
        <taxon>Methanobacteriaceae</taxon>
        <taxon>Methanobacterium</taxon>
    </lineage>
</organism>
<dbReference type="RefSeq" id="WP_048082632.1">
    <property type="nucleotide sequence ID" value="NZ_JAPVER010000020.1"/>
</dbReference>
<keyword evidence="3" id="KW-1185">Reference proteome</keyword>
<dbReference type="Proteomes" id="UP001068021">
    <property type="component" value="Unassembled WGS sequence"/>
</dbReference>
<comment type="caution">
    <text evidence="1">The sequence shown here is derived from an EMBL/GenBank/DDBJ whole genome shotgun (WGS) entry which is preliminary data.</text>
</comment>
<dbReference type="AlphaFoldDB" id="A0A9E5DN42"/>
<gene>
    <name evidence="2" type="ORF">O3H35_12440</name>
    <name evidence="1" type="ORF">O3H54_16050</name>
</gene>
<accession>A0A9E5DN42</accession>
<dbReference type="EMBL" id="JAPVES010000030">
    <property type="protein sequence ID" value="MCZ3373447.1"/>
    <property type="molecule type" value="Genomic_DNA"/>
</dbReference>
<dbReference type="EMBL" id="JAPVER010000020">
    <property type="protein sequence ID" value="MCZ3367405.1"/>
    <property type="molecule type" value="Genomic_DNA"/>
</dbReference>
<name>A0A9E5DN42_9EURY</name>